<reference evidence="1" key="1">
    <citation type="submission" date="2020-03" db="EMBL/GenBank/DDBJ databases">
        <title>The deep terrestrial virosphere.</title>
        <authorList>
            <person name="Holmfeldt K."/>
            <person name="Nilsson E."/>
            <person name="Simone D."/>
            <person name="Lopez-Fernandez M."/>
            <person name="Wu X."/>
            <person name="de Brujin I."/>
            <person name="Lundin D."/>
            <person name="Andersson A."/>
            <person name="Bertilsson S."/>
            <person name="Dopson M."/>
        </authorList>
    </citation>
    <scope>NUCLEOTIDE SEQUENCE</scope>
    <source>
        <strain evidence="1">MM415B01982</strain>
    </source>
</reference>
<dbReference type="EMBL" id="MT141185">
    <property type="protein sequence ID" value="QJA55849.1"/>
    <property type="molecule type" value="Genomic_DNA"/>
</dbReference>
<gene>
    <name evidence="1" type="ORF">MM415B01982_0006</name>
</gene>
<proteinExistence type="predicted"/>
<accession>A0A6M3IEI1</accession>
<dbReference type="AlphaFoldDB" id="A0A6M3IEI1"/>
<dbReference type="Gene3D" id="2.40.30.180">
    <property type="entry name" value="Ubiquitin-activating enzyme E1, FCCH domain"/>
    <property type="match status" value="1"/>
</dbReference>
<sequence length="341" mass="38709">MSTRISTMDLVNRAMRFITSDVGEPTLRALVQDAIVQADRELRDSVSSKPLHWLTHPYDGLRTQYYAEISAITQADPGVITAQSSNDDITGHGFRDNSTDHQDIVVIDSIGGMEELNTRIYLLEYVNSTTFTLKTLDGLDAVATTNYTEYTSGGIVYCIGLVLNTTLILANVSDKWDFKRVLPSPRFDGYPTAPIPENEVNDTTFWTDVSSARRPERWREWINVTESGTQAHYLFWYPAANQQYNLEFIYEKDIADISVFTKTTYPFHPAEIHDILWKGALAQLVGDNEKAKRSSDKVIATQLEVLFAQKWTREWEDGKKRAREYSKFLRGERGGLSGVRA</sequence>
<organism evidence="1">
    <name type="scientific">viral metagenome</name>
    <dbReference type="NCBI Taxonomy" id="1070528"/>
    <lineage>
        <taxon>unclassified sequences</taxon>
        <taxon>metagenomes</taxon>
        <taxon>organismal metagenomes</taxon>
    </lineage>
</organism>
<dbReference type="InterPro" id="IPR042302">
    <property type="entry name" value="E1_FCCH_sf"/>
</dbReference>
<protein>
    <submittedName>
        <fullName evidence="1">Putative tail tubular protein</fullName>
    </submittedName>
</protein>
<evidence type="ECO:0000313" key="1">
    <source>
        <dbReference type="EMBL" id="QJA55849.1"/>
    </source>
</evidence>
<name>A0A6M3IEI1_9ZZZZ</name>